<proteinExistence type="predicted"/>
<name>A0ABQ2A1S7_9BACL</name>
<evidence type="ECO:0000313" key="2">
    <source>
        <dbReference type="Proteomes" id="UP000605427"/>
    </source>
</evidence>
<organism evidence="1 2">
    <name type="scientific">Saccharibacillus endophyticus</name>
    <dbReference type="NCBI Taxonomy" id="2060666"/>
    <lineage>
        <taxon>Bacteria</taxon>
        <taxon>Bacillati</taxon>
        <taxon>Bacillota</taxon>
        <taxon>Bacilli</taxon>
        <taxon>Bacillales</taxon>
        <taxon>Paenibacillaceae</taxon>
        <taxon>Saccharibacillus</taxon>
    </lineage>
</organism>
<dbReference type="EMBL" id="BMDD01000004">
    <property type="protein sequence ID" value="GGH82528.1"/>
    <property type="molecule type" value="Genomic_DNA"/>
</dbReference>
<dbReference type="InterPro" id="IPR028958">
    <property type="entry name" value="Imm42"/>
</dbReference>
<dbReference type="CDD" id="cd20691">
    <property type="entry name" value="CdiI_EC536-like"/>
    <property type="match status" value="1"/>
</dbReference>
<gene>
    <name evidence="1" type="ORF">GCM10007362_33980</name>
</gene>
<dbReference type="InterPro" id="IPR040547">
    <property type="entry name" value="CdiI"/>
</dbReference>
<dbReference type="Pfam" id="PF15593">
    <property type="entry name" value="Imm42"/>
    <property type="match status" value="1"/>
</dbReference>
<dbReference type="RefSeq" id="WP_172245660.1">
    <property type="nucleotide sequence ID" value="NZ_BMDD01000004.1"/>
</dbReference>
<keyword evidence="2" id="KW-1185">Reference proteome</keyword>
<reference evidence="2" key="1">
    <citation type="journal article" date="2019" name="Int. J. Syst. Evol. Microbiol.">
        <title>The Global Catalogue of Microorganisms (GCM) 10K type strain sequencing project: providing services to taxonomists for standard genome sequencing and annotation.</title>
        <authorList>
            <consortium name="The Broad Institute Genomics Platform"/>
            <consortium name="The Broad Institute Genome Sequencing Center for Infectious Disease"/>
            <person name="Wu L."/>
            <person name="Ma J."/>
        </authorList>
    </citation>
    <scope>NUCLEOTIDE SEQUENCE [LARGE SCALE GENOMIC DNA]</scope>
    <source>
        <strain evidence="2">CCM 8702</strain>
    </source>
</reference>
<sequence length="307" mass="35814">MSDEHRITRTIGEPSLFSIRFQLDEHFGGERMYGRFSMNVMGNTLADGETLLGDLLTMLTDAARDNGNRGHAGLFRLEKEKLFDRLHDVFYEGNDAQLAEEEMWARFNIGILDETMSMKSMFVIAGKEYERLLIADYERKGEPGWRTEYMLPLGVFDGVIARACRELESLHEWKVRGSRGAMKVSDLETPPGFSPSEEHLKYGLPVWYAQVRVKRLDELTVEDLCRLLRQNMYMDELLPNVLEILTEDVFAGTLYRGELLRAVSNLPAEFWETRDNERERWQPIIRELKREIEDHLQAAERLLERME</sequence>
<accession>A0ABQ2A1S7</accession>
<comment type="caution">
    <text evidence="1">The sequence shown here is derived from an EMBL/GenBank/DDBJ whole genome shotgun (WGS) entry which is preliminary data.</text>
</comment>
<protein>
    <recommendedName>
        <fullName evidence="3">Spore coat protein</fullName>
    </recommendedName>
</protein>
<dbReference type="Proteomes" id="UP000605427">
    <property type="component" value="Unassembled WGS sequence"/>
</dbReference>
<evidence type="ECO:0008006" key="3">
    <source>
        <dbReference type="Google" id="ProtNLM"/>
    </source>
</evidence>
<evidence type="ECO:0000313" key="1">
    <source>
        <dbReference type="EMBL" id="GGH82528.1"/>
    </source>
</evidence>
<dbReference type="Pfam" id="PF18616">
    <property type="entry name" value="CdiI_3"/>
    <property type="match status" value="1"/>
</dbReference>